<proteinExistence type="evidence at transcript level"/>
<dbReference type="KEGG" id="ccat:101449424"/>
<feature type="chain" id="PRO_5004906911" evidence="2">
    <location>
        <begin position="23"/>
        <end position="409"/>
    </location>
</feature>
<keyword evidence="3" id="KW-0527">Neuropeptide</keyword>
<protein>
    <submittedName>
        <fullName evidence="3">Neuropeptide-like 1</fullName>
    </submittedName>
</protein>
<dbReference type="GeneID" id="101449424"/>
<evidence type="ECO:0000256" key="2">
    <source>
        <dbReference type="SAM" id="SignalP"/>
    </source>
</evidence>
<feature type="region of interest" description="Disordered" evidence="1">
    <location>
        <begin position="136"/>
        <end position="155"/>
    </location>
</feature>
<dbReference type="EMBL" id="GAMC01007711">
    <property type="protein sequence ID" value="JAB98844.1"/>
    <property type="molecule type" value="mRNA"/>
</dbReference>
<gene>
    <name evidence="3" type="primary">NPLP1</name>
</gene>
<name>W8C824_CERCA</name>
<sequence length="409" mass="44605">MAAKHLSLAAPWAMLRLWLVLGMTLNALQQPFLVQGADADADVDGPAAPPYDLDALINRLVYPNPVYQLHASALRSQLRNALLERQLAAAAEENELASNAAAPDYDYFDEDKRSVAALAAQGMLHPKRSLATLAKNGQLPSLPDPEDVEPTAPNEDKRYVGSLARSGGFATYGKRNIGTLARDYQLPQNGKRNLATLARLGLLTRGEGGNKRNMAAVARYNSHGRQATLAPTDKRNIGALKASPVHGVQQKRGEEDEVYLPASFFGADADYAEFVPNYWLYPSYADLDWGDFGRAQKRFLDTSRDPELFGIENAPPPADYNDYMPYIDGLDPGEEIALLPPPEDPYNYTTTPPDGAPYGPPQKRHIGAVYRSGFLPSYRSLRSTIGSYGGYGGGGGSRFSRSGRARQFV</sequence>
<evidence type="ECO:0000256" key="1">
    <source>
        <dbReference type="SAM" id="MobiDB-lite"/>
    </source>
</evidence>
<organism evidence="3">
    <name type="scientific">Ceratitis capitata</name>
    <name type="common">Mediterranean fruit fly</name>
    <name type="synonym">Tephritis capitata</name>
    <dbReference type="NCBI Taxonomy" id="7213"/>
    <lineage>
        <taxon>Eukaryota</taxon>
        <taxon>Metazoa</taxon>
        <taxon>Ecdysozoa</taxon>
        <taxon>Arthropoda</taxon>
        <taxon>Hexapoda</taxon>
        <taxon>Insecta</taxon>
        <taxon>Pterygota</taxon>
        <taxon>Neoptera</taxon>
        <taxon>Endopterygota</taxon>
        <taxon>Diptera</taxon>
        <taxon>Brachycera</taxon>
        <taxon>Muscomorpha</taxon>
        <taxon>Tephritoidea</taxon>
        <taxon>Tephritidae</taxon>
        <taxon>Ceratitis</taxon>
        <taxon>Ceratitis</taxon>
    </lineage>
</organism>
<keyword evidence="2" id="KW-0732">Signal</keyword>
<feature type="signal peptide" evidence="2">
    <location>
        <begin position="1"/>
        <end position="22"/>
    </location>
</feature>
<evidence type="ECO:0000313" key="3">
    <source>
        <dbReference type="EMBL" id="JAB98844.1"/>
    </source>
</evidence>
<dbReference type="GO" id="GO:0007218">
    <property type="term" value="P:neuropeptide signaling pathway"/>
    <property type="evidence" value="ECO:0007669"/>
    <property type="project" value="UniProtKB-KW"/>
</dbReference>
<dbReference type="OrthoDB" id="6426745at2759"/>
<accession>W8C824</accession>
<dbReference type="AlphaFoldDB" id="W8C824"/>
<reference evidence="3" key="1">
    <citation type="submission" date="2013-07" db="EMBL/GenBank/DDBJ databases">
        <authorList>
            <person name="Geib S."/>
        </authorList>
    </citation>
    <scope>NUCLEOTIDE SEQUENCE</scope>
</reference>
<dbReference type="CTD" id="100529111"/>
<reference evidence="3" key="2">
    <citation type="journal article" date="2014" name="BMC Genomics">
        <title>A genomic perspective to assessing quality of mass-reared SIT flies used in Mediterranean fruit fly (Ceratitis capitata) eradication in California.</title>
        <authorList>
            <person name="Calla B."/>
            <person name="Hall B."/>
            <person name="Hou S."/>
            <person name="Geib S.M."/>
        </authorList>
    </citation>
    <scope>NUCLEOTIDE SEQUENCE</scope>
</reference>